<protein>
    <submittedName>
        <fullName evidence="2">Uncharacterized protein</fullName>
    </submittedName>
</protein>
<feature type="compositionally biased region" description="Polar residues" evidence="1">
    <location>
        <begin position="95"/>
        <end position="106"/>
    </location>
</feature>
<feature type="region of interest" description="Disordered" evidence="1">
    <location>
        <begin position="85"/>
        <end position="120"/>
    </location>
</feature>
<gene>
    <name evidence="2" type="ORF">HaLaN_10356</name>
</gene>
<dbReference type="AlphaFoldDB" id="A0A699YYL0"/>
<proteinExistence type="predicted"/>
<evidence type="ECO:0000313" key="3">
    <source>
        <dbReference type="Proteomes" id="UP000485058"/>
    </source>
</evidence>
<dbReference type="EMBL" id="BLLF01000713">
    <property type="protein sequence ID" value="GFH14325.1"/>
    <property type="molecule type" value="Genomic_DNA"/>
</dbReference>
<comment type="caution">
    <text evidence="2">The sequence shown here is derived from an EMBL/GenBank/DDBJ whole genome shotgun (WGS) entry which is preliminary data.</text>
</comment>
<sequence>MAAPSPDDPNALGSDGVQPGQWLHYARQLRSPNQPDQEAGRHRMSSSQEQQVGGAWSFSLDFHCRQLEHDRCSMAWWLQARQQRRRAATNKEVARSQQGMTWSKTVSGRPLDMSGPQCPA</sequence>
<dbReference type="Proteomes" id="UP000485058">
    <property type="component" value="Unassembled WGS sequence"/>
</dbReference>
<organism evidence="2 3">
    <name type="scientific">Haematococcus lacustris</name>
    <name type="common">Green alga</name>
    <name type="synonym">Haematococcus pluvialis</name>
    <dbReference type="NCBI Taxonomy" id="44745"/>
    <lineage>
        <taxon>Eukaryota</taxon>
        <taxon>Viridiplantae</taxon>
        <taxon>Chlorophyta</taxon>
        <taxon>core chlorophytes</taxon>
        <taxon>Chlorophyceae</taxon>
        <taxon>CS clade</taxon>
        <taxon>Chlamydomonadales</taxon>
        <taxon>Haematococcaceae</taxon>
        <taxon>Haematococcus</taxon>
    </lineage>
</organism>
<reference evidence="2 3" key="1">
    <citation type="submission" date="2020-02" db="EMBL/GenBank/DDBJ databases">
        <title>Draft genome sequence of Haematococcus lacustris strain NIES-144.</title>
        <authorList>
            <person name="Morimoto D."/>
            <person name="Nakagawa S."/>
            <person name="Yoshida T."/>
            <person name="Sawayama S."/>
        </authorList>
    </citation>
    <scope>NUCLEOTIDE SEQUENCE [LARGE SCALE GENOMIC DNA]</scope>
    <source>
        <strain evidence="2 3">NIES-144</strain>
    </source>
</reference>
<feature type="region of interest" description="Disordered" evidence="1">
    <location>
        <begin position="1"/>
        <end position="52"/>
    </location>
</feature>
<name>A0A699YYL0_HAELA</name>
<evidence type="ECO:0000313" key="2">
    <source>
        <dbReference type="EMBL" id="GFH14325.1"/>
    </source>
</evidence>
<accession>A0A699YYL0</accession>
<keyword evidence="3" id="KW-1185">Reference proteome</keyword>
<evidence type="ECO:0000256" key="1">
    <source>
        <dbReference type="SAM" id="MobiDB-lite"/>
    </source>
</evidence>